<dbReference type="SUPFAM" id="SSF53335">
    <property type="entry name" value="S-adenosyl-L-methionine-dependent methyltransferases"/>
    <property type="match status" value="1"/>
</dbReference>
<comment type="similarity">
    <text evidence="1">Belongs to the CFA/CMAS family.</text>
</comment>
<dbReference type="GO" id="GO:0008168">
    <property type="term" value="F:methyltransferase activity"/>
    <property type="evidence" value="ECO:0007669"/>
    <property type="project" value="UniProtKB-KW"/>
</dbReference>
<dbReference type="Proteomes" id="UP000603141">
    <property type="component" value="Unassembled WGS sequence"/>
</dbReference>
<evidence type="ECO:0000256" key="4">
    <source>
        <dbReference type="ARBA" id="ARBA00022691"/>
    </source>
</evidence>
<comment type="caution">
    <text evidence="7">The sequence shown here is derived from an EMBL/GenBank/DDBJ whole genome shotgun (WGS) entry which is preliminary data.</text>
</comment>
<evidence type="ECO:0000256" key="2">
    <source>
        <dbReference type="ARBA" id="ARBA00022603"/>
    </source>
</evidence>
<dbReference type="EMBL" id="JAENIJ010000010">
    <property type="protein sequence ID" value="MBK1882415.1"/>
    <property type="molecule type" value="Genomic_DNA"/>
</dbReference>
<dbReference type="Gene3D" id="3.40.50.150">
    <property type="entry name" value="Vaccinia Virus protein VP39"/>
    <property type="match status" value="1"/>
</dbReference>
<keyword evidence="5" id="KW-0443">Lipid metabolism</keyword>
<reference evidence="7" key="1">
    <citation type="submission" date="2021-01" db="EMBL/GenBank/DDBJ databases">
        <title>Modified the classification status of verrucomicrobia.</title>
        <authorList>
            <person name="Feng X."/>
        </authorList>
    </citation>
    <scope>NUCLEOTIDE SEQUENCE</scope>
    <source>
        <strain evidence="7">KCTC 22041</strain>
    </source>
</reference>
<evidence type="ECO:0000256" key="6">
    <source>
        <dbReference type="PIRSR" id="PIRSR003085-1"/>
    </source>
</evidence>
<keyword evidence="3" id="KW-0808">Transferase</keyword>
<keyword evidence="4" id="KW-0949">S-adenosyl-L-methionine</keyword>
<dbReference type="AlphaFoldDB" id="A0A934S3C5"/>
<evidence type="ECO:0000256" key="5">
    <source>
        <dbReference type="ARBA" id="ARBA00023098"/>
    </source>
</evidence>
<feature type="active site" evidence="6">
    <location>
        <position position="403"/>
    </location>
</feature>
<evidence type="ECO:0000313" key="7">
    <source>
        <dbReference type="EMBL" id="MBK1882415.1"/>
    </source>
</evidence>
<evidence type="ECO:0000313" key="8">
    <source>
        <dbReference type="Proteomes" id="UP000603141"/>
    </source>
</evidence>
<dbReference type="GO" id="GO:0008610">
    <property type="term" value="P:lipid biosynthetic process"/>
    <property type="evidence" value="ECO:0007669"/>
    <property type="project" value="InterPro"/>
</dbReference>
<dbReference type="InterPro" id="IPR029063">
    <property type="entry name" value="SAM-dependent_MTases_sf"/>
</dbReference>
<keyword evidence="8" id="KW-1185">Reference proteome</keyword>
<dbReference type="CDD" id="cd02440">
    <property type="entry name" value="AdoMet_MTases"/>
    <property type="match status" value="1"/>
</dbReference>
<dbReference type="Pfam" id="PF02353">
    <property type="entry name" value="CMAS"/>
    <property type="match status" value="1"/>
</dbReference>
<evidence type="ECO:0000256" key="3">
    <source>
        <dbReference type="ARBA" id="ARBA00022679"/>
    </source>
</evidence>
<organism evidence="7 8">
    <name type="scientific">Luteolibacter pohnpeiensis</name>
    <dbReference type="NCBI Taxonomy" id="454153"/>
    <lineage>
        <taxon>Bacteria</taxon>
        <taxon>Pseudomonadati</taxon>
        <taxon>Verrucomicrobiota</taxon>
        <taxon>Verrucomicrobiia</taxon>
        <taxon>Verrucomicrobiales</taxon>
        <taxon>Verrucomicrobiaceae</taxon>
        <taxon>Luteolibacter</taxon>
    </lineage>
</organism>
<gene>
    <name evidence="7" type="ORF">JIN85_08315</name>
</gene>
<proteinExistence type="inferred from homology"/>
<name>A0A934S3C5_9BACT</name>
<keyword evidence="2 7" id="KW-0489">Methyltransferase</keyword>
<sequence length="437" mass="49650">MKTDTFPPEVVGEPVCDNPANLKFSSFAEKMVIRLLEKMPFGGLRLEYSDSRVRHFGKPGAPITARISIQRESEFFKRCLFYGNIGLGEAYTDGLWETNDIQAVISWFILNMQALQGSDTSSSKLPGVNILKILSWLTHLKRENSIETSRRNISEHYDLGNEFYSLWLDPSMTYSCARFTQPDQDLESAQAEKYDALCRKLKLQPTDHVLEIGCGWGGFSLHAAKNYGCRITGVTISEAQAKMARARIEEAGFSEQIEIRIQDYRHITGTYDKIVSIEMLEAVGDKYHESFFSKCNEVLTSSGLLGIQMITVPDCRYQSLKEGVDWIQKKIFPGSLLLSVGRINQVLAKTSDLFSFHLEDLGADYAKTLSLWHERFNEKLPAVRNLGFDDSFIRTWNYYLKYCEAGFLTRNISVVQAVYTRPNNPLLAVEPEKSRVS</sequence>
<evidence type="ECO:0000256" key="1">
    <source>
        <dbReference type="ARBA" id="ARBA00010815"/>
    </source>
</evidence>
<dbReference type="InterPro" id="IPR003333">
    <property type="entry name" value="CMAS"/>
</dbReference>
<dbReference type="InterPro" id="IPR050723">
    <property type="entry name" value="CFA/CMAS"/>
</dbReference>
<dbReference type="PIRSF" id="PIRSF003085">
    <property type="entry name" value="CMAS"/>
    <property type="match status" value="1"/>
</dbReference>
<dbReference type="RefSeq" id="WP_200269531.1">
    <property type="nucleotide sequence ID" value="NZ_JAENIJ010000010.1"/>
</dbReference>
<dbReference type="GO" id="GO:0032259">
    <property type="term" value="P:methylation"/>
    <property type="evidence" value="ECO:0007669"/>
    <property type="project" value="UniProtKB-KW"/>
</dbReference>
<dbReference type="PANTHER" id="PTHR43667:SF2">
    <property type="entry name" value="FATTY ACID C-METHYL TRANSFERASE"/>
    <property type="match status" value="1"/>
</dbReference>
<accession>A0A934S3C5</accession>
<protein>
    <submittedName>
        <fullName evidence="7">Class I SAM-dependent methyltransferase</fullName>
    </submittedName>
</protein>
<dbReference type="PANTHER" id="PTHR43667">
    <property type="entry name" value="CYCLOPROPANE-FATTY-ACYL-PHOSPHOLIPID SYNTHASE"/>
    <property type="match status" value="1"/>
</dbReference>